<gene>
    <name evidence="6" type="ORF">KTH89_14285</name>
</gene>
<feature type="signal peptide" evidence="5">
    <location>
        <begin position="1"/>
        <end position="21"/>
    </location>
</feature>
<dbReference type="PANTHER" id="PTHR30024:SF47">
    <property type="entry name" value="TAURINE-BINDING PERIPLASMIC PROTEIN"/>
    <property type="match status" value="1"/>
</dbReference>
<dbReference type="SUPFAM" id="SSF53850">
    <property type="entry name" value="Periplasmic binding protein-like II"/>
    <property type="match status" value="1"/>
</dbReference>
<organism evidence="6 7">
    <name type="scientific">Diplocloster agilis</name>
    <dbReference type="NCBI Taxonomy" id="2850323"/>
    <lineage>
        <taxon>Bacteria</taxon>
        <taxon>Bacillati</taxon>
        <taxon>Bacillota</taxon>
        <taxon>Clostridia</taxon>
        <taxon>Lachnospirales</taxon>
        <taxon>Lachnospiraceae</taxon>
        <taxon>Diplocloster</taxon>
    </lineage>
</organism>
<dbReference type="Proteomes" id="UP000712157">
    <property type="component" value="Unassembled WGS sequence"/>
</dbReference>
<evidence type="ECO:0000256" key="1">
    <source>
        <dbReference type="ARBA" id="ARBA00004418"/>
    </source>
</evidence>
<dbReference type="RefSeq" id="WP_238722152.1">
    <property type="nucleotide sequence ID" value="NZ_JAHQCW010000024.1"/>
</dbReference>
<name>A0A949K0M5_9FIRM</name>
<evidence type="ECO:0000313" key="7">
    <source>
        <dbReference type="Proteomes" id="UP000712157"/>
    </source>
</evidence>
<accession>A0A949K0M5</accession>
<dbReference type="Pfam" id="PF13379">
    <property type="entry name" value="NMT1_2"/>
    <property type="match status" value="1"/>
</dbReference>
<protein>
    <submittedName>
        <fullName evidence="6">ABC transporter substrate-binding protein</fullName>
    </submittedName>
</protein>
<evidence type="ECO:0000256" key="2">
    <source>
        <dbReference type="ARBA" id="ARBA00010742"/>
    </source>
</evidence>
<evidence type="ECO:0000256" key="3">
    <source>
        <dbReference type="ARBA" id="ARBA00022729"/>
    </source>
</evidence>
<dbReference type="GO" id="GO:0042597">
    <property type="term" value="C:periplasmic space"/>
    <property type="evidence" value="ECO:0007669"/>
    <property type="project" value="UniProtKB-SubCell"/>
</dbReference>
<proteinExistence type="inferred from homology"/>
<comment type="caution">
    <text evidence="6">The sequence shown here is derived from an EMBL/GenBank/DDBJ whole genome shotgun (WGS) entry which is preliminary data.</text>
</comment>
<comment type="similarity">
    <text evidence="2">Belongs to the bacterial solute-binding protein SsuA/TauA family.</text>
</comment>
<evidence type="ECO:0000256" key="5">
    <source>
        <dbReference type="SAM" id="SignalP"/>
    </source>
</evidence>
<comment type="subcellular location">
    <subcellularLocation>
        <location evidence="1">Periplasm</location>
    </subcellularLocation>
</comment>
<dbReference type="EMBL" id="JAHQCW010000024">
    <property type="protein sequence ID" value="MBU9737711.1"/>
    <property type="molecule type" value="Genomic_DNA"/>
</dbReference>
<dbReference type="PROSITE" id="PS51257">
    <property type="entry name" value="PROKAR_LIPOPROTEIN"/>
    <property type="match status" value="1"/>
</dbReference>
<feature type="region of interest" description="Disordered" evidence="4">
    <location>
        <begin position="25"/>
        <end position="63"/>
    </location>
</feature>
<evidence type="ECO:0000313" key="6">
    <source>
        <dbReference type="EMBL" id="MBU9737711.1"/>
    </source>
</evidence>
<reference evidence="6" key="1">
    <citation type="submission" date="2021-06" db="EMBL/GenBank/DDBJ databases">
        <title>Description of novel taxa of the family Lachnospiraceae.</title>
        <authorList>
            <person name="Chaplin A.V."/>
            <person name="Sokolova S.R."/>
            <person name="Pikina A.P."/>
            <person name="Korzhanova M."/>
            <person name="Belova V."/>
            <person name="Korostin D."/>
            <person name="Efimov B.A."/>
        </authorList>
    </citation>
    <scope>NUCLEOTIDE SEQUENCE</scope>
    <source>
        <strain evidence="6">ASD5720</strain>
    </source>
</reference>
<evidence type="ECO:0000256" key="4">
    <source>
        <dbReference type="SAM" id="MobiDB-lite"/>
    </source>
</evidence>
<sequence length="382" mass="41341">MRKRKVLALTLAVAMTAAVFTGCSLKPSSDSGQAKPAAASEEAKETADASSGQDAGDASADQASGDLKPLRVAVQPYYNGMQMAYILDQKLDEQNGIKIEPILFSNGATQNEALSADLWDVSMTGGAFVFGVANYDAKVVGSHIDGTGGNELYVRPDSPIAQVKGYNPTYPDVLGSPETVKGAKIIMATGTTSQLCAVKWLEAVGVQEEDVELVNMEYAAGYQAFLAGQADAVVLVSPYCYDAPEQGWVKAADLINLDTPNYEELVASKSAYESKKDEIQTFLKLVYMANDALEADPEKKVEYTMKWYADNANEVTEESARAECDLKPLITSDKAREIEMGIYEKNYAEFMVMIDKLDSSQVQTVVDNVKPELMKAALESMK</sequence>
<dbReference type="Gene3D" id="3.40.190.10">
    <property type="entry name" value="Periplasmic binding protein-like II"/>
    <property type="match status" value="3"/>
</dbReference>
<keyword evidence="3 5" id="KW-0732">Signal</keyword>
<feature type="compositionally biased region" description="Low complexity" evidence="4">
    <location>
        <begin position="48"/>
        <end position="63"/>
    </location>
</feature>
<feature type="chain" id="PRO_5038733800" evidence="5">
    <location>
        <begin position="22"/>
        <end position="382"/>
    </location>
</feature>
<dbReference type="AlphaFoldDB" id="A0A949K0M5"/>
<keyword evidence="7" id="KW-1185">Reference proteome</keyword>
<dbReference type="PANTHER" id="PTHR30024">
    <property type="entry name" value="ALIPHATIC SULFONATES-BINDING PROTEIN-RELATED"/>
    <property type="match status" value="1"/>
</dbReference>